<keyword evidence="2" id="KW-1185">Reference proteome</keyword>
<proteinExistence type="predicted"/>
<dbReference type="AlphaFoldDB" id="A0A9P6NRD9"/>
<organism evidence="1 2">
    <name type="scientific">Cronartium quercuum f. sp. fusiforme G11</name>
    <dbReference type="NCBI Taxonomy" id="708437"/>
    <lineage>
        <taxon>Eukaryota</taxon>
        <taxon>Fungi</taxon>
        <taxon>Dikarya</taxon>
        <taxon>Basidiomycota</taxon>
        <taxon>Pucciniomycotina</taxon>
        <taxon>Pucciniomycetes</taxon>
        <taxon>Pucciniales</taxon>
        <taxon>Coleosporiaceae</taxon>
        <taxon>Cronartium</taxon>
    </lineage>
</organism>
<evidence type="ECO:0000313" key="1">
    <source>
        <dbReference type="EMBL" id="KAG0151976.1"/>
    </source>
</evidence>
<accession>A0A9P6NRD9</accession>
<name>A0A9P6NRD9_9BASI</name>
<evidence type="ECO:0000313" key="2">
    <source>
        <dbReference type="Proteomes" id="UP000886653"/>
    </source>
</evidence>
<sequence>MLIKRKEQDKESCEVAWKSRNRNRASPGFQISRFQESYIRLPRVVKTSGVTGMSRLRHSQSGVELFELPAGRGSTSHLLDPLPCRLVDVALIGASLLQTTLHLIGPSSSPHVSSPPVLHFPAPLCSHLSLDFSTAVSSAFECPQ</sequence>
<protein>
    <submittedName>
        <fullName evidence="1">Uncharacterized protein</fullName>
    </submittedName>
</protein>
<dbReference type="Proteomes" id="UP000886653">
    <property type="component" value="Unassembled WGS sequence"/>
</dbReference>
<reference evidence="1" key="1">
    <citation type="submission" date="2013-11" db="EMBL/GenBank/DDBJ databases">
        <title>Genome sequence of the fusiform rust pathogen reveals effectors for host alternation and coevolution with pine.</title>
        <authorList>
            <consortium name="DOE Joint Genome Institute"/>
            <person name="Smith K."/>
            <person name="Pendleton A."/>
            <person name="Kubisiak T."/>
            <person name="Anderson C."/>
            <person name="Salamov A."/>
            <person name="Aerts A."/>
            <person name="Riley R."/>
            <person name="Clum A."/>
            <person name="Lindquist E."/>
            <person name="Ence D."/>
            <person name="Campbell M."/>
            <person name="Kronenberg Z."/>
            <person name="Feau N."/>
            <person name="Dhillon B."/>
            <person name="Hamelin R."/>
            <person name="Burleigh J."/>
            <person name="Smith J."/>
            <person name="Yandell M."/>
            <person name="Nelson C."/>
            <person name="Grigoriev I."/>
            <person name="Davis J."/>
        </authorList>
    </citation>
    <scope>NUCLEOTIDE SEQUENCE</scope>
    <source>
        <strain evidence="1">G11</strain>
    </source>
</reference>
<comment type="caution">
    <text evidence="1">The sequence shown here is derived from an EMBL/GenBank/DDBJ whole genome shotgun (WGS) entry which is preliminary data.</text>
</comment>
<dbReference type="EMBL" id="MU167210">
    <property type="protein sequence ID" value="KAG0151976.1"/>
    <property type="molecule type" value="Genomic_DNA"/>
</dbReference>
<gene>
    <name evidence="1" type="ORF">CROQUDRAFT_86185</name>
</gene>